<evidence type="ECO:0000313" key="1">
    <source>
        <dbReference type="EMBL" id="CAE0235988.1"/>
    </source>
</evidence>
<accession>A0A7S3FW14</accession>
<protein>
    <submittedName>
        <fullName evidence="1">Uncharacterized protein</fullName>
    </submittedName>
</protein>
<proteinExistence type="predicted"/>
<reference evidence="1" key="1">
    <citation type="submission" date="2021-01" db="EMBL/GenBank/DDBJ databases">
        <authorList>
            <person name="Corre E."/>
            <person name="Pelletier E."/>
            <person name="Niang G."/>
            <person name="Scheremetjew M."/>
            <person name="Finn R."/>
            <person name="Kale V."/>
            <person name="Holt S."/>
            <person name="Cochrane G."/>
            <person name="Meng A."/>
            <person name="Brown T."/>
            <person name="Cohen L."/>
        </authorList>
    </citation>
    <scope>NUCLEOTIDE SEQUENCE</scope>
    <source>
        <strain evidence="1">Ras09</strain>
    </source>
</reference>
<dbReference type="AlphaFoldDB" id="A0A7S3FW14"/>
<name>A0A7S3FW14_9SPIT</name>
<sequence length="266" mass="28825">MVHPGLVGGARVDRVPHVRLALLDLVALAHLPEDFLELDEGALVVGEGVDQPLLLDVVLLADEVVECVLYREDEHLLLRGVQTPQHFVDRRGLRLQNFSGRQLPQLGVAGSPDIADDFAQVPLPHLVLKQVDPALLVLAEAHLHLFRVDDLLVQVPEGAGRHVRVVVGAKPVAPRLVPLHYQLHLREGASRPENAPDLIVITVEGDVAEEDTSLPAPHLLAQLGVRPQVLVLVIGPHLLAPHSAHRAPVVILPLCHVAPLRHGALN</sequence>
<gene>
    <name evidence="1" type="ORF">SRAS04492_LOCUS7795</name>
</gene>
<organism evidence="1">
    <name type="scientific">Strombidium rassoulzadegani</name>
    <dbReference type="NCBI Taxonomy" id="1082188"/>
    <lineage>
        <taxon>Eukaryota</taxon>
        <taxon>Sar</taxon>
        <taxon>Alveolata</taxon>
        <taxon>Ciliophora</taxon>
        <taxon>Intramacronucleata</taxon>
        <taxon>Spirotrichea</taxon>
        <taxon>Oligotrichia</taxon>
        <taxon>Strombidiidae</taxon>
        <taxon>Strombidium</taxon>
    </lineage>
</organism>
<dbReference type="EMBL" id="HBIA01015546">
    <property type="protein sequence ID" value="CAE0235988.1"/>
    <property type="molecule type" value="Transcribed_RNA"/>
</dbReference>